<keyword evidence="2" id="KW-1185">Reference proteome</keyword>
<proteinExistence type="predicted"/>
<accession>A0A136A5X1</accession>
<dbReference type="SUPFAM" id="SSF51182">
    <property type="entry name" value="RmlC-like cupins"/>
    <property type="match status" value="1"/>
</dbReference>
<dbReference type="Gene3D" id="2.60.120.10">
    <property type="entry name" value="Jelly Rolls"/>
    <property type="match status" value="1"/>
</dbReference>
<dbReference type="AlphaFoldDB" id="A0A136A5X1"/>
<dbReference type="InterPro" id="IPR014710">
    <property type="entry name" value="RmlC-like_jellyroll"/>
</dbReference>
<name>A0A136A5X1_9ALTE</name>
<reference evidence="2" key="1">
    <citation type="submission" date="2016-02" db="EMBL/GenBank/DDBJ databases">
        <authorList>
            <person name="Schultz-Johansen M."/>
            <person name="Glaring M.A."/>
            <person name="Bech P.K."/>
            <person name="Stougaard P."/>
        </authorList>
    </citation>
    <scope>NUCLEOTIDE SEQUENCE [LARGE SCALE GENOMIC DNA]</scope>
    <source>
        <strain evidence="2">S66</strain>
    </source>
</reference>
<evidence type="ECO:0000313" key="1">
    <source>
        <dbReference type="EMBL" id="KXI30606.1"/>
    </source>
</evidence>
<dbReference type="InterPro" id="IPR011051">
    <property type="entry name" value="RmlC_Cupin_sf"/>
</dbReference>
<evidence type="ECO:0000313" key="2">
    <source>
        <dbReference type="Proteomes" id="UP000070299"/>
    </source>
</evidence>
<dbReference type="EMBL" id="LSNE01000002">
    <property type="protein sequence ID" value="KXI30606.1"/>
    <property type="molecule type" value="Genomic_DNA"/>
</dbReference>
<dbReference type="OrthoDB" id="5732427at2"/>
<evidence type="ECO:0008006" key="3">
    <source>
        <dbReference type="Google" id="ProtNLM"/>
    </source>
</evidence>
<gene>
    <name evidence="1" type="ORF">AX660_03970</name>
</gene>
<sequence>MHKSSLEKFIESVRQNWQGLNTNSVLKCRSLLVDLAKTSADEPWLAQIHAQRPASIELYSDTDWGFKLLAHTEPQGLYRAPHDHGEGWVLYAPQYGELEITTYKQITARNGQTNLIGRGAEILTAGQCKVYLPRDIHDTRCLSDYLVQFRFTSCDFKLEKQQGRMIEFASTSI</sequence>
<dbReference type="RefSeq" id="WP_068371218.1">
    <property type="nucleotide sequence ID" value="NZ_LSNE01000002.1"/>
</dbReference>
<protein>
    <recommendedName>
        <fullName evidence="3">Cysteine dioxygenase</fullName>
    </recommendedName>
</protein>
<comment type="caution">
    <text evidence="1">The sequence shown here is derived from an EMBL/GenBank/DDBJ whole genome shotgun (WGS) entry which is preliminary data.</text>
</comment>
<organism evidence="1 2">
    <name type="scientific">Paraglaciecola hydrolytica</name>
    <dbReference type="NCBI Taxonomy" id="1799789"/>
    <lineage>
        <taxon>Bacteria</taxon>
        <taxon>Pseudomonadati</taxon>
        <taxon>Pseudomonadota</taxon>
        <taxon>Gammaproteobacteria</taxon>
        <taxon>Alteromonadales</taxon>
        <taxon>Alteromonadaceae</taxon>
        <taxon>Paraglaciecola</taxon>
    </lineage>
</organism>
<dbReference type="Proteomes" id="UP000070299">
    <property type="component" value="Unassembled WGS sequence"/>
</dbReference>